<feature type="binding site" evidence="9">
    <location>
        <position position="58"/>
    </location>
    <ligand>
        <name>FAD</name>
        <dbReference type="ChEBI" id="CHEBI:57692"/>
    </ligand>
</feature>
<dbReference type="Pfam" id="PF07992">
    <property type="entry name" value="Pyr_redox_2"/>
    <property type="match status" value="1"/>
</dbReference>
<evidence type="ECO:0000256" key="8">
    <source>
        <dbReference type="PIRSR" id="PIRSR000350-2"/>
    </source>
</evidence>
<dbReference type="PANTHER" id="PTHR43014">
    <property type="entry name" value="MERCURIC REDUCTASE"/>
    <property type="match status" value="1"/>
</dbReference>
<evidence type="ECO:0000256" key="6">
    <source>
        <dbReference type="ARBA" id="ARBA00023157"/>
    </source>
</evidence>
<keyword evidence="7 11" id="KW-0676">Redox-active center</keyword>
<evidence type="ECO:0000256" key="11">
    <source>
        <dbReference type="RuleBase" id="RU003691"/>
    </source>
</evidence>
<feature type="active site" description="Proton acceptor" evidence="8">
    <location>
        <position position="445"/>
    </location>
</feature>
<dbReference type="InterPro" id="IPR004099">
    <property type="entry name" value="Pyr_nucl-diS_OxRdtase_dimer"/>
</dbReference>
<keyword evidence="4" id="KW-0521">NADP</keyword>
<keyword evidence="5 11" id="KW-0560">Oxidoreductase</keyword>
<keyword evidence="6" id="KW-1015">Disulfide bond</keyword>
<dbReference type="Pfam" id="PF02852">
    <property type="entry name" value="Pyr_redox_dim"/>
    <property type="match status" value="1"/>
</dbReference>
<feature type="binding site" evidence="9">
    <location>
        <begin position="177"/>
        <end position="184"/>
    </location>
    <ligand>
        <name>NAD(+)</name>
        <dbReference type="ChEBI" id="CHEBI:57540"/>
    </ligand>
</feature>
<dbReference type="GO" id="GO:0003955">
    <property type="term" value="F:NAD(P)H dehydrogenase (quinone) activity"/>
    <property type="evidence" value="ECO:0007669"/>
    <property type="project" value="TreeGrafter"/>
</dbReference>
<evidence type="ECO:0000256" key="7">
    <source>
        <dbReference type="ARBA" id="ARBA00023284"/>
    </source>
</evidence>
<proteinExistence type="inferred from homology"/>
<protein>
    <submittedName>
        <fullName evidence="14">Pyridine nucleotide-disulfide oxidoreductase</fullName>
    </submittedName>
</protein>
<evidence type="ECO:0000259" key="12">
    <source>
        <dbReference type="Pfam" id="PF02852"/>
    </source>
</evidence>
<dbReference type="SUPFAM" id="SSF55424">
    <property type="entry name" value="FAD/NAD-linked reductases, dimerisation (C-terminal) domain"/>
    <property type="match status" value="1"/>
</dbReference>
<gene>
    <name evidence="14" type="ORF">D3791_09770</name>
</gene>
<keyword evidence="2 11" id="KW-0285">Flavoprotein</keyword>
<dbReference type="PRINTS" id="PR00411">
    <property type="entry name" value="PNDRDTASEI"/>
</dbReference>
<dbReference type="GO" id="GO:0016668">
    <property type="term" value="F:oxidoreductase activity, acting on a sulfur group of donors, NAD(P) as acceptor"/>
    <property type="evidence" value="ECO:0007669"/>
    <property type="project" value="InterPro"/>
</dbReference>
<accession>A0A6H0SM16</accession>
<evidence type="ECO:0000259" key="13">
    <source>
        <dbReference type="Pfam" id="PF07992"/>
    </source>
</evidence>
<organism evidence="14 15">
    <name type="scientific">Glutamicibacter mishrai</name>
    <dbReference type="NCBI Taxonomy" id="1775880"/>
    <lineage>
        <taxon>Bacteria</taxon>
        <taxon>Bacillati</taxon>
        <taxon>Actinomycetota</taxon>
        <taxon>Actinomycetes</taxon>
        <taxon>Micrococcales</taxon>
        <taxon>Micrococcaceae</taxon>
        <taxon>Glutamicibacter</taxon>
    </lineage>
</organism>
<dbReference type="SUPFAM" id="SSF51905">
    <property type="entry name" value="FAD/NAD(P)-binding domain"/>
    <property type="match status" value="1"/>
</dbReference>
<dbReference type="Gene3D" id="3.50.50.60">
    <property type="entry name" value="FAD/NAD(P)-binding domain"/>
    <property type="match status" value="2"/>
</dbReference>
<dbReference type="PANTHER" id="PTHR43014:SF4">
    <property type="entry name" value="PYRIDINE NUCLEOTIDE-DISULFIDE OXIDOREDUCTASE RCLA-RELATED"/>
    <property type="match status" value="1"/>
</dbReference>
<feature type="domain" description="Pyridine nucleotide-disulphide oxidoreductase dimerisation" evidence="12">
    <location>
        <begin position="344"/>
        <end position="454"/>
    </location>
</feature>
<dbReference type="PIRSF" id="PIRSF000350">
    <property type="entry name" value="Mercury_reductase_MerA"/>
    <property type="match status" value="1"/>
</dbReference>
<reference evidence="14 15" key="1">
    <citation type="submission" date="2018-09" db="EMBL/GenBank/DDBJ databases">
        <title>Glutamicibacter mishrai S5-52T (LMG 29155T = KCTC 39846T).</title>
        <authorList>
            <person name="Das S.K."/>
        </authorList>
    </citation>
    <scope>NUCLEOTIDE SEQUENCE [LARGE SCALE GENOMIC DNA]</scope>
    <source>
        <strain evidence="14 15">S5-52</strain>
    </source>
</reference>
<dbReference type="PRINTS" id="PR00368">
    <property type="entry name" value="FADPNR"/>
</dbReference>
<feature type="binding site" evidence="9">
    <location>
        <position position="267"/>
    </location>
    <ligand>
        <name>NAD(+)</name>
        <dbReference type="ChEBI" id="CHEBI:57540"/>
    </ligand>
</feature>
<dbReference type="InterPro" id="IPR012999">
    <property type="entry name" value="Pyr_OxRdtase_I_AS"/>
</dbReference>
<keyword evidence="9" id="KW-0547">Nucleotide-binding</keyword>
<dbReference type="InterPro" id="IPR023753">
    <property type="entry name" value="FAD/NAD-binding_dom"/>
</dbReference>
<evidence type="ECO:0000256" key="10">
    <source>
        <dbReference type="PIRSR" id="PIRSR000350-4"/>
    </source>
</evidence>
<evidence type="ECO:0000256" key="1">
    <source>
        <dbReference type="ARBA" id="ARBA00007532"/>
    </source>
</evidence>
<keyword evidence="15" id="KW-1185">Reference proteome</keyword>
<dbReference type="Proteomes" id="UP000502331">
    <property type="component" value="Chromosome"/>
</dbReference>
<dbReference type="InterPro" id="IPR036188">
    <property type="entry name" value="FAD/NAD-bd_sf"/>
</dbReference>
<dbReference type="Gene3D" id="3.30.390.30">
    <property type="match status" value="1"/>
</dbReference>
<keyword evidence="9" id="KW-0520">NAD</keyword>
<feature type="binding site" evidence="9">
    <location>
        <position position="308"/>
    </location>
    <ligand>
        <name>FAD</name>
        <dbReference type="ChEBI" id="CHEBI:57692"/>
    </ligand>
</feature>
<dbReference type="PROSITE" id="PS00076">
    <property type="entry name" value="PYRIDINE_REDOX_1"/>
    <property type="match status" value="1"/>
</dbReference>
<evidence type="ECO:0000313" key="15">
    <source>
        <dbReference type="Proteomes" id="UP000502331"/>
    </source>
</evidence>
<dbReference type="AlphaFoldDB" id="A0A6H0SM16"/>
<keyword evidence="3 9" id="KW-0274">FAD</keyword>
<comment type="cofactor">
    <cofactor evidence="9">
        <name>FAD</name>
        <dbReference type="ChEBI" id="CHEBI:57692"/>
    </cofactor>
    <text evidence="9">Binds 1 FAD per subunit.</text>
</comment>
<sequence>MRTETSSGKLDTIVIGWGKGGKTLAGALARAGEKVAIVEQSAQMYGGTCINIGCVPTKALIHDAEQHVEGIPASQKFDNAVQRRDDLTALLRAKNYSMLNDLDSVLVLTGRASFTGPKSIKVRTEEEELELSAARIIINTGAQPAVPQIPGASIGGRVHDSTTIQHAPLPKSLVVVGGGYVGVEFASVFGQFGSKVTVLDRGKRALSKEDADVASEVQSCLEDAGVTILSKAQVTGISQDSSCATVSFEIGGEPRQISADAVLIALGRTPATRELNLEAAGIRSGERGEIMVDEFLATSAEGVYALGDVTGGAQFTYVSLDDHRVLANHLLGDGTRSTKDRVAVPYTIFCTPPLSRVGLSEDQARKQGLSIKTAVKKVAAVAAMPRPKIVGDPRGIIKFVVNAQDDQILGAALMHVDSQEVINLVALAMRQGMAASQLRDQIFTHPSSTEALNEVLGELR</sequence>
<evidence type="ECO:0000256" key="3">
    <source>
        <dbReference type="ARBA" id="ARBA00022827"/>
    </source>
</evidence>
<comment type="similarity">
    <text evidence="1 11">Belongs to the class-I pyridine nucleotide-disulfide oxidoreductase family.</text>
</comment>
<evidence type="ECO:0000256" key="4">
    <source>
        <dbReference type="ARBA" id="ARBA00022857"/>
    </source>
</evidence>
<name>A0A6H0SM16_9MICC</name>
<dbReference type="GO" id="GO:0050660">
    <property type="term" value="F:flavin adenine dinucleotide binding"/>
    <property type="evidence" value="ECO:0007669"/>
    <property type="project" value="TreeGrafter"/>
</dbReference>
<dbReference type="InterPro" id="IPR001100">
    <property type="entry name" value="Pyr_nuc-diS_OxRdtase"/>
</dbReference>
<evidence type="ECO:0000256" key="9">
    <source>
        <dbReference type="PIRSR" id="PIRSR000350-3"/>
    </source>
</evidence>
<feature type="domain" description="FAD/NAD(P)-binding" evidence="13">
    <location>
        <begin position="11"/>
        <end position="319"/>
    </location>
</feature>
<dbReference type="InterPro" id="IPR016156">
    <property type="entry name" value="FAD/NAD-linked_Rdtase_dimer_sf"/>
</dbReference>
<feature type="disulfide bond" description="Redox-active" evidence="10">
    <location>
        <begin position="49"/>
        <end position="54"/>
    </location>
</feature>
<evidence type="ECO:0000256" key="5">
    <source>
        <dbReference type="ARBA" id="ARBA00023002"/>
    </source>
</evidence>
<dbReference type="EMBL" id="CP032549">
    <property type="protein sequence ID" value="QIV87385.1"/>
    <property type="molecule type" value="Genomic_DNA"/>
</dbReference>
<dbReference type="RefSeq" id="WP_172512057.1">
    <property type="nucleotide sequence ID" value="NZ_CP032549.1"/>
</dbReference>
<evidence type="ECO:0000256" key="2">
    <source>
        <dbReference type="ARBA" id="ARBA00022630"/>
    </source>
</evidence>
<evidence type="ECO:0000313" key="14">
    <source>
        <dbReference type="EMBL" id="QIV87385.1"/>
    </source>
</evidence>